<dbReference type="Gene3D" id="3.40.50.11240">
    <property type="entry name" value="Ethanolamine ammonia-lyase light chain (EutC)"/>
    <property type="match status" value="1"/>
</dbReference>
<evidence type="ECO:0000313" key="6">
    <source>
        <dbReference type="EMBL" id="NGM21064.1"/>
    </source>
</evidence>
<dbReference type="EC" id="4.3.1.7" evidence="5"/>
<dbReference type="GO" id="GO:0031471">
    <property type="term" value="C:ethanolamine degradation polyhedral organelle"/>
    <property type="evidence" value="ECO:0007669"/>
    <property type="project" value="UniProtKB-UniRule"/>
</dbReference>
<dbReference type="Pfam" id="PF05985">
    <property type="entry name" value="EutC"/>
    <property type="match status" value="1"/>
</dbReference>
<sequence>MSAPVLWRDLRRFTSARVGLGRVGHALPTAAHLDFQEAHAQARDAVWSALDVPALQAVLPGARVVASAAPDRRSYLLRPDLGRRLAEGTVLEAQPGCFAIVVADGLCASGVQAQAAPLLAALIPGLERAGWAVAPPVIATQARVAIGDDIGQALGAAMVAVLIGERPGLSSLDSMGIYLTHAPRRGRNDAERNCISNIRPGGISVTDAAAKLLWLVAAARRLGLTGVGLKDEQPALLEGEAPTLLT</sequence>
<feature type="binding site" evidence="5">
    <location>
        <position position="144"/>
    </location>
    <ligand>
        <name>adenosylcob(III)alamin</name>
        <dbReference type="ChEBI" id="CHEBI:18408"/>
    </ligand>
</feature>
<evidence type="ECO:0000256" key="4">
    <source>
        <dbReference type="ARBA" id="ARBA00024446"/>
    </source>
</evidence>
<comment type="similarity">
    <text evidence="5">Belongs to the EutC family.</text>
</comment>
<dbReference type="InterPro" id="IPR009246">
    <property type="entry name" value="EutC"/>
</dbReference>
<dbReference type="UniPathway" id="UPA00560"/>
<reference evidence="6 7" key="1">
    <citation type="submission" date="2020-02" db="EMBL/GenBank/DDBJ databases">
        <authorList>
            <person name="Kim H.M."/>
            <person name="Jeon C.O."/>
        </authorList>
    </citation>
    <scope>NUCLEOTIDE SEQUENCE [LARGE SCALE GENOMIC DNA]</scope>
    <source>
        <strain evidence="6 7">PeD5</strain>
    </source>
</reference>
<dbReference type="GO" id="GO:0031419">
    <property type="term" value="F:cobalamin binding"/>
    <property type="evidence" value="ECO:0007669"/>
    <property type="project" value="UniProtKB-UniRule"/>
</dbReference>
<dbReference type="InterPro" id="IPR042251">
    <property type="entry name" value="EutC_C"/>
</dbReference>
<evidence type="ECO:0000256" key="2">
    <source>
        <dbReference type="ARBA" id="ARBA00023239"/>
    </source>
</evidence>
<dbReference type="PANTHER" id="PTHR39330:SF1">
    <property type="entry name" value="ETHANOLAMINE AMMONIA-LYASE SMALL SUBUNIT"/>
    <property type="match status" value="1"/>
</dbReference>
<feature type="binding site" evidence="5">
    <location>
        <position position="194"/>
    </location>
    <ligand>
        <name>adenosylcob(III)alamin</name>
        <dbReference type="ChEBI" id="CHEBI:18408"/>
    </ligand>
</feature>
<accession>A0A6M1LMN4</accession>
<name>A0A6M1LMN4_9PROT</name>
<dbReference type="EMBL" id="JAAIKB010000005">
    <property type="protein sequence ID" value="NGM21064.1"/>
    <property type="molecule type" value="Genomic_DNA"/>
</dbReference>
<evidence type="ECO:0000256" key="1">
    <source>
        <dbReference type="ARBA" id="ARBA00022628"/>
    </source>
</evidence>
<comment type="pathway">
    <text evidence="5">Amine and polyamine degradation; ethanolamine degradation.</text>
</comment>
<comment type="function">
    <text evidence="5">Catalyzes the deamination of various vicinal amino-alcohols to oxo compounds. Allows this organism to utilize ethanolamine as the sole source of nitrogen and carbon in the presence of external vitamin B12.</text>
</comment>
<dbReference type="HAMAP" id="MF_00601">
    <property type="entry name" value="EutC"/>
    <property type="match status" value="1"/>
</dbReference>
<dbReference type="Proteomes" id="UP000475385">
    <property type="component" value="Unassembled WGS sequence"/>
</dbReference>
<comment type="subunit">
    <text evidence="5">The basic unit is a heterodimer which dimerizes to form tetramers. The heterotetramers trimerize; 6 large subunits form a core ring with 6 small subunits projecting outwards.</text>
</comment>
<dbReference type="GO" id="GO:0008851">
    <property type="term" value="F:ethanolamine ammonia-lyase activity"/>
    <property type="evidence" value="ECO:0007669"/>
    <property type="project" value="UniProtKB-UniRule"/>
</dbReference>
<dbReference type="PIRSF" id="PIRSF018982">
    <property type="entry name" value="EutC"/>
    <property type="match status" value="1"/>
</dbReference>
<keyword evidence="3 5" id="KW-0170">Cobalt</keyword>
<dbReference type="GO" id="GO:0009350">
    <property type="term" value="C:ethanolamine ammonia-lyase complex"/>
    <property type="evidence" value="ECO:0007669"/>
    <property type="project" value="UniProtKB-UniRule"/>
</dbReference>
<comment type="catalytic activity">
    <reaction evidence="5">
        <text>ethanolamine = acetaldehyde + NH4(+)</text>
        <dbReference type="Rhea" id="RHEA:15313"/>
        <dbReference type="ChEBI" id="CHEBI:15343"/>
        <dbReference type="ChEBI" id="CHEBI:28938"/>
        <dbReference type="ChEBI" id="CHEBI:57603"/>
        <dbReference type="EC" id="4.3.1.7"/>
    </reaction>
</comment>
<proteinExistence type="inferred from homology"/>
<organism evidence="6 7">
    <name type="scientific">Falsiroseomonas algicola</name>
    <dbReference type="NCBI Taxonomy" id="2716930"/>
    <lineage>
        <taxon>Bacteria</taxon>
        <taxon>Pseudomonadati</taxon>
        <taxon>Pseudomonadota</taxon>
        <taxon>Alphaproteobacteria</taxon>
        <taxon>Acetobacterales</taxon>
        <taxon>Roseomonadaceae</taxon>
        <taxon>Falsiroseomonas</taxon>
    </lineage>
</organism>
<dbReference type="NCBIfam" id="NF003971">
    <property type="entry name" value="PRK05465.1"/>
    <property type="match status" value="1"/>
</dbReference>
<keyword evidence="2 5" id="KW-0456">Lyase</keyword>
<dbReference type="PANTHER" id="PTHR39330">
    <property type="entry name" value="ETHANOLAMINE AMMONIA-LYASE LIGHT CHAIN"/>
    <property type="match status" value="1"/>
</dbReference>
<dbReference type="RefSeq" id="WP_164694977.1">
    <property type="nucleotide sequence ID" value="NZ_JAAIKB010000005.1"/>
</dbReference>
<evidence type="ECO:0000256" key="3">
    <source>
        <dbReference type="ARBA" id="ARBA00023285"/>
    </source>
</evidence>
<evidence type="ECO:0000256" key="5">
    <source>
        <dbReference type="HAMAP-Rule" id="MF_00601"/>
    </source>
</evidence>
<keyword evidence="7" id="KW-1185">Reference proteome</keyword>
<dbReference type="AlphaFoldDB" id="A0A6M1LMN4"/>
<dbReference type="Gene3D" id="1.10.30.40">
    <property type="entry name" value="Ethanolamine ammonia-lyase light chain (EutC), N-terminal domain"/>
    <property type="match status" value="1"/>
</dbReference>
<evidence type="ECO:0000313" key="7">
    <source>
        <dbReference type="Proteomes" id="UP000475385"/>
    </source>
</evidence>
<dbReference type="InterPro" id="IPR042255">
    <property type="entry name" value="EutC_N"/>
</dbReference>
<feature type="binding site" evidence="5">
    <location>
        <position position="165"/>
    </location>
    <ligand>
        <name>adenosylcob(III)alamin</name>
        <dbReference type="ChEBI" id="CHEBI:18408"/>
    </ligand>
</feature>
<keyword evidence="4 5" id="KW-1283">Bacterial microcompartment</keyword>
<comment type="caution">
    <text evidence="6">The sequence shown here is derived from an EMBL/GenBank/DDBJ whole genome shotgun (WGS) entry which is preliminary data.</text>
</comment>
<dbReference type="GO" id="GO:0006520">
    <property type="term" value="P:amino acid metabolic process"/>
    <property type="evidence" value="ECO:0007669"/>
    <property type="project" value="InterPro"/>
</dbReference>
<protein>
    <recommendedName>
        <fullName evidence="5">Ethanolamine ammonia-lyase small subunit</fullName>
        <shortName evidence="5">EAL small subunit</shortName>
        <ecNumber evidence="5">4.3.1.7</ecNumber>
    </recommendedName>
</protein>
<gene>
    <name evidence="5" type="primary">eutC</name>
    <name evidence="6" type="ORF">G3576_13650</name>
</gene>
<comment type="subcellular location">
    <subcellularLocation>
        <location evidence="5">Bacterial microcompartment</location>
    </subcellularLocation>
</comment>
<comment type="cofactor">
    <cofactor evidence="5">
        <name>adenosylcob(III)alamin</name>
        <dbReference type="ChEBI" id="CHEBI:18408"/>
    </cofactor>
    <text evidence="5">Binds between the large and small subunits.</text>
</comment>
<reference evidence="6 7" key="2">
    <citation type="submission" date="2020-03" db="EMBL/GenBank/DDBJ databases">
        <title>Roseomonas stagni sp. nov., isolated from pond water in Japan.</title>
        <authorList>
            <person name="Furuhata K."/>
            <person name="Miyamoto H."/>
            <person name="Goto K."/>
        </authorList>
    </citation>
    <scope>NUCLEOTIDE SEQUENCE [LARGE SCALE GENOMIC DNA]</scope>
    <source>
        <strain evidence="6 7">PeD5</strain>
    </source>
</reference>
<keyword evidence="1 5" id="KW-0846">Cobalamin</keyword>
<dbReference type="GO" id="GO:0046336">
    <property type="term" value="P:ethanolamine catabolic process"/>
    <property type="evidence" value="ECO:0007669"/>
    <property type="project" value="UniProtKB-UniRule"/>
</dbReference>